<feature type="domain" description="Hemerythrin-like" evidence="1">
    <location>
        <begin position="9"/>
        <end position="145"/>
    </location>
</feature>
<proteinExistence type="predicted"/>
<dbReference type="Pfam" id="PF01814">
    <property type="entry name" value="Hemerythrin"/>
    <property type="match status" value="1"/>
</dbReference>
<sequence length="174" mass="20323">MFEQLKDGHIIKTMVKEHEHILAMLDELQEIDIQLTTNDQNNGMTLMNRVNELAKKIIGAEPHHEREEKVLFPVLENLGISGPPHVMRLEHEVIRKLKLELKNETENFDQDWAVRVELVSHLILKLCTNLRQHIDKENNILYPMALKSITDVAQWDEMKVRCDKIGYCCFCPSD</sequence>
<reference evidence="2" key="1">
    <citation type="submission" date="2018-05" db="EMBL/GenBank/DDBJ databases">
        <authorList>
            <person name="Lanie J.A."/>
            <person name="Ng W.-L."/>
            <person name="Kazmierczak K.M."/>
            <person name="Andrzejewski T.M."/>
            <person name="Davidsen T.M."/>
            <person name="Wayne K.J."/>
            <person name="Tettelin H."/>
            <person name="Glass J.I."/>
            <person name="Rusch D."/>
            <person name="Podicherti R."/>
            <person name="Tsui H.-C.T."/>
            <person name="Winkler M.E."/>
        </authorList>
    </citation>
    <scope>NUCLEOTIDE SEQUENCE</scope>
</reference>
<dbReference type="Gene3D" id="1.20.120.520">
    <property type="entry name" value="nmb1532 protein domain like"/>
    <property type="match status" value="1"/>
</dbReference>
<evidence type="ECO:0000259" key="1">
    <source>
        <dbReference type="Pfam" id="PF01814"/>
    </source>
</evidence>
<dbReference type="PANTHER" id="PTHR39966">
    <property type="entry name" value="BLL2471 PROTEIN-RELATED"/>
    <property type="match status" value="1"/>
</dbReference>
<dbReference type="GO" id="GO:0005886">
    <property type="term" value="C:plasma membrane"/>
    <property type="evidence" value="ECO:0007669"/>
    <property type="project" value="TreeGrafter"/>
</dbReference>
<feature type="non-terminal residue" evidence="2">
    <location>
        <position position="174"/>
    </location>
</feature>
<dbReference type="InterPro" id="IPR012312">
    <property type="entry name" value="Hemerythrin-like"/>
</dbReference>
<organism evidence="2">
    <name type="scientific">marine metagenome</name>
    <dbReference type="NCBI Taxonomy" id="408172"/>
    <lineage>
        <taxon>unclassified sequences</taxon>
        <taxon>metagenomes</taxon>
        <taxon>ecological metagenomes</taxon>
    </lineage>
</organism>
<evidence type="ECO:0000313" key="2">
    <source>
        <dbReference type="EMBL" id="SVB19593.1"/>
    </source>
</evidence>
<protein>
    <recommendedName>
        <fullName evidence="1">Hemerythrin-like domain-containing protein</fullName>
    </recommendedName>
</protein>
<gene>
    <name evidence="2" type="ORF">METZ01_LOCUS172447</name>
</gene>
<dbReference type="EMBL" id="UINC01032248">
    <property type="protein sequence ID" value="SVB19593.1"/>
    <property type="molecule type" value="Genomic_DNA"/>
</dbReference>
<dbReference type="AlphaFoldDB" id="A0A382C2P4"/>
<dbReference type="PANTHER" id="PTHR39966:SF3">
    <property type="entry name" value="DUF438 DOMAIN-CONTAINING PROTEIN"/>
    <property type="match status" value="1"/>
</dbReference>
<name>A0A382C2P4_9ZZZZ</name>
<accession>A0A382C2P4</accession>